<sequence>MTLRFPLAASDDTFLATAARRYVHTVDIPRVRKDVWDLLTADDALVSWSAVITGSKWLSARPFGIGTTRLVTLGGAVRLEERFYRWDEGERMTFTVDAASIPGLHRFAEDLVLRPTPQGTRLTWTFALEGRSVLQPLLGLASPVNNIVTRTIAQGITTKAQQEAEQ</sequence>
<dbReference type="CDD" id="cd07821">
    <property type="entry name" value="PYR_PYL_RCAR_like"/>
    <property type="match status" value="1"/>
</dbReference>
<dbReference type="AlphaFoldDB" id="A0A7K0CXX6"/>
<organism evidence="1 2">
    <name type="scientific">Nocardia macrotermitis</name>
    <dbReference type="NCBI Taxonomy" id="2585198"/>
    <lineage>
        <taxon>Bacteria</taxon>
        <taxon>Bacillati</taxon>
        <taxon>Actinomycetota</taxon>
        <taxon>Actinomycetes</taxon>
        <taxon>Mycobacteriales</taxon>
        <taxon>Nocardiaceae</taxon>
        <taxon>Nocardia</taxon>
    </lineage>
</organism>
<dbReference type="SUPFAM" id="SSF55961">
    <property type="entry name" value="Bet v1-like"/>
    <property type="match status" value="1"/>
</dbReference>
<dbReference type="Proteomes" id="UP000438448">
    <property type="component" value="Unassembled WGS sequence"/>
</dbReference>
<dbReference type="OrthoDB" id="581838at2"/>
<evidence type="ECO:0000313" key="1">
    <source>
        <dbReference type="EMBL" id="MQY18360.1"/>
    </source>
</evidence>
<protein>
    <recommendedName>
        <fullName evidence="3">Polyketide cyclase / dehydrase and lipid transport</fullName>
    </recommendedName>
</protein>
<name>A0A7K0CXX6_9NOCA</name>
<accession>A0A7K0CXX6</accession>
<dbReference type="Gene3D" id="3.30.530.20">
    <property type="match status" value="1"/>
</dbReference>
<proteinExistence type="predicted"/>
<reference evidence="1 2" key="1">
    <citation type="submission" date="2019-10" db="EMBL/GenBank/DDBJ databases">
        <title>Nocardia macrotermitis sp. nov. and Nocardia aurantia sp. nov., isolated from the gut of fungus growing-termite Macrotermes natalensis.</title>
        <authorList>
            <person name="Benndorf R."/>
            <person name="Schwitalla J."/>
            <person name="Martin K."/>
            <person name="De Beer W."/>
            <person name="Kaster A.-K."/>
            <person name="Vollmers J."/>
            <person name="Poulsen M."/>
            <person name="Beemelmanns C."/>
        </authorList>
    </citation>
    <scope>NUCLEOTIDE SEQUENCE [LARGE SCALE GENOMIC DNA]</scope>
    <source>
        <strain evidence="1 2">RB20</strain>
    </source>
</reference>
<dbReference type="RefSeq" id="WP_153408491.1">
    <property type="nucleotide sequence ID" value="NZ_WEGK01000002.1"/>
</dbReference>
<keyword evidence="2" id="KW-1185">Reference proteome</keyword>
<evidence type="ECO:0000313" key="2">
    <source>
        <dbReference type="Proteomes" id="UP000438448"/>
    </source>
</evidence>
<dbReference type="InterPro" id="IPR023393">
    <property type="entry name" value="START-like_dom_sf"/>
</dbReference>
<dbReference type="EMBL" id="WEGK01000002">
    <property type="protein sequence ID" value="MQY18360.1"/>
    <property type="molecule type" value="Genomic_DNA"/>
</dbReference>
<comment type="caution">
    <text evidence="1">The sequence shown here is derived from an EMBL/GenBank/DDBJ whole genome shotgun (WGS) entry which is preliminary data.</text>
</comment>
<evidence type="ECO:0008006" key="3">
    <source>
        <dbReference type="Google" id="ProtNLM"/>
    </source>
</evidence>
<gene>
    <name evidence="1" type="ORF">NRB20_14360</name>
</gene>
<dbReference type="InterPro" id="IPR019587">
    <property type="entry name" value="Polyketide_cyclase/dehydratase"/>
</dbReference>
<dbReference type="Pfam" id="PF10604">
    <property type="entry name" value="Polyketide_cyc2"/>
    <property type="match status" value="1"/>
</dbReference>